<feature type="domain" description="PKD" evidence="1">
    <location>
        <begin position="55"/>
        <end position="111"/>
    </location>
</feature>
<evidence type="ECO:0000313" key="2">
    <source>
        <dbReference type="EMBL" id="RAJ23129.1"/>
    </source>
</evidence>
<evidence type="ECO:0000313" key="3">
    <source>
        <dbReference type="Proteomes" id="UP000249754"/>
    </source>
</evidence>
<dbReference type="Proteomes" id="UP000249754">
    <property type="component" value="Unassembled WGS sequence"/>
</dbReference>
<dbReference type="Pfam" id="PF00801">
    <property type="entry name" value="PKD"/>
    <property type="match status" value="1"/>
</dbReference>
<dbReference type="InterPro" id="IPR013783">
    <property type="entry name" value="Ig-like_fold"/>
</dbReference>
<gene>
    <name evidence="2" type="ORF">LY11_04567</name>
</gene>
<name>A0A327S272_9SPHI</name>
<dbReference type="SUPFAM" id="SSF49299">
    <property type="entry name" value="PKD domain"/>
    <property type="match status" value="1"/>
</dbReference>
<dbReference type="OrthoDB" id="610082at2"/>
<reference evidence="2 3" key="1">
    <citation type="submission" date="2018-06" db="EMBL/GenBank/DDBJ databases">
        <title>Genomic Encyclopedia of Archaeal and Bacterial Type Strains, Phase II (KMG-II): from individual species to whole genera.</title>
        <authorList>
            <person name="Goeker M."/>
        </authorList>
    </citation>
    <scope>NUCLEOTIDE SEQUENCE [LARGE SCALE GENOMIC DNA]</scope>
    <source>
        <strain evidence="2 3">DSM 14825</strain>
    </source>
</reference>
<dbReference type="PROSITE" id="PS51257">
    <property type="entry name" value="PROKAR_LIPOPROTEIN"/>
    <property type="match status" value="1"/>
</dbReference>
<dbReference type="InterPro" id="IPR035986">
    <property type="entry name" value="PKD_dom_sf"/>
</dbReference>
<dbReference type="EMBL" id="QLLR01000033">
    <property type="protein sequence ID" value="RAJ23129.1"/>
    <property type="molecule type" value="Genomic_DNA"/>
</dbReference>
<dbReference type="CDD" id="cd00146">
    <property type="entry name" value="PKD"/>
    <property type="match status" value="1"/>
</dbReference>
<dbReference type="SMART" id="SM00089">
    <property type="entry name" value="PKD"/>
    <property type="match status" value="1"/>
</dbReference>
<sequence>MKLTYSLLIFTLFSFYSCKKDPALPAPSIPKASFTVNGDTTSNLTLKAAIDYTLDDASKDGATFAWDLGAGTFSTKKNTLFSISKAGDYTLSLTVKSTKGQTAVTNKKIKVISPFLKTVTLTNINWTTDQNIPKSDKADVWMEITKREKGKEYPVLPGGSFDALLIYKSPVYKDALPNDNFITYTLSEKLGIDEAAVVDGRYDIRVLIKTTSGVYTLFSSNYGGNGALFNGKTTTKKFSWSLNVHEYSLEMFGYYE</sequence>
<dbReference type="RefSeq" id="WP_111635897.1">
    <property type="nucleotide sequence ID" value="NZ_QLLR01000033.1"/>
</dbReference>
<protein>
    <recommendedName>
        <fullName evidence="1">PKD domain-containing protein</fullName>
    </recommendedName>
</protein>
<dbReference type="AlphaFoldDB" id="A0A327S272"/>
<dbReference type="PROSITE" id="PS50093">
    <property type="entry name" value="PKD"/>
    <property type="match status" value="1"/>
</dbReference>
<comment type="caution">
    <text evidence="2">The sequence shown here is derived from an EMBL/GenBank/DDBJ whole genome shotgun (WGS) entry which is preliminary data.</text>
</comment>
<evidence type="ECO:0000259" key="1">
    <source>
        <dbReference type="PROSITE" id="PS50093"/>
    </source>
</evidence>
<organism evidence="2 3">
    <name type="scientific">Pedobacter cryoconitis</name>
    <dbReference type="NCBI Taxonomy" id="188932"/>
    <lineage>
        <taxon>Bacteria</taxon>
        <taxon>Pseudomonadati</taxon>
        <taxon>Bacteroidota</taxon>
        <taxon>Sphingobacteriia</taxon>
        <taxon>Sphingobacteriales</taxon>
        <taxon>Sphingobacteriaceae</taxon>
        <taxon>Pedobacter</taxon>
    </lineage>
</organism>
<dbReference type="Gene3D" id="2.60.40.10">
    <property type="entry name" value="Immunoglobulins"/>
    <property type="match status" value="1"/>
</dbReference>
<accession>A0A327S272</accession>
<proteinExistence type="predicted"/>
<dbReference type="InterPro" id="IPR000601">
    <property type="entry name" value="PKD_dom"/>
</dbReference>
<dbReference type="InterPro" id="IPR022409">
    <property type="entry name" value="PKD/Chitinase_dom"/>
</dbReference>